<evidence type="ECO:0000313" key="3">
    <source>
        <dbReference type="EMBL" id="AYD88974.1"/>
    </source>
</evidence>
<evidence type="ECO:0000259" key="2">
    <source>
        <dbReference type="Pfam" id="PF01106"/>
    </source>
</evidence>
<dbReference type="Pfam" id="PF01106">
    <property type="entry name" value="NifU"/>
    <property type="match status" value="1"/>
</dbReference>
<dbReference type="Proteomes" id="UP000273001">
    <property type="component" value="Chromosome"/>
</dbReference>
<dbReference type="InterPro" id="IPR034904">
    <property type="entry name" value="FSCA_dom_sf"/>
</dbReference>
<protein>
    <submittedName>
        <fullName evidence="3">NifU family protein</fullName>
    </submittedName>
</protein>
<accession>A0ABN5PM21</accession>
<comment type="function">
    <text evidence="1">May be involved in the formation or repair of [Fe-S] clusters present in iron-sulfur proteins.</text>
</comment>
<gene>
    <name evidence="3" type="ORF">D5R93_00945</name>
</gene>
<dbReference type="Gene3D" id="3.30.300.130">
    <property type="entry name" value="Fe-S cluster assembly (FSCA)"/>
    <property type="match status" value="1"/>
</dbReference>
<sequence>MPTHPVSTPDPSVLRWVVPHGLLPFSGQVSEVPAPLQRLLDDGTLTAVHVVPGGVVTMLGAERSWEEEAGSVRSALVAALDSPGGWIPAAGARALGRDDVLEAAAQEVAEETVNDLARSHGGSFTVRVVRDGVVEVDLQGACHDCPAAVMTMHVRFERMLRRRCPWLVEVRQGS</sequence>
<reference evidence="3 4" key="1">
    <citation type="submission" date="2018-09" db="EMBL/GenBank/DDBJ databases">
        <authorList>
            <person name="Li J."/>
        </authorList>
    </citation>
    <scope>NUCLEOTIDE SEQUENCE [LARGE SCALE GENOMIC DNA]</scope>
    <source>
        <strain evidence="3 4">2129</strain>
    </source>
</reference>
<dbReference type="EMBL" id="CP032514">
    <property type="protein sequence ID" value="AYD88974.1"/>
    <property type="molecule type" value="Genomic_DNA"/>
</dbReference>
<evidence type="ECO:0000313" key="4">
    <source>
        <dbReference type="Proteomes" id="UP000273001"/>
    </source>
</evidence>
<organism evidence="3 4">
    <name type="scientific">Actinomyces lilanjuaniae</name>
    <dbReference type="NCBI Taxonomy" id="2321394"/>
    <lineage>
        <taxon>Bacteria</taxon>
        <taxon>Bacillati</taxon>
        <taxon>Actinomycetota</taxon>
        <taxon>Actinomycetes</taxon>
        <taxon>Actinomycetales</taxon>
        <taxon>Actinomycetaceae</taxon>
        <taxon>Actinomyces</taxon>
    </lineage>
</organism>
<keyword evidence="4" id="KW-1185">Reference proteome</keyword>
<dbReference type="SUPFAM" id="SSF117916">
    <property type="entry name" value="Fe-S cluster assembly (FSCA) domain-like"/>
    <property type="match status" value="1"/>
</dbReference>
<feature type="domain" description="NIF system FeS cluster assembly NifU C-terminal" evidence="2">
    <location>
        <begin position="108"/>
        <end position="170"/>
    </location>
</feature>
<dbReference type="RefSeq" id="WP_120203232.1">
    <property type="nucleotide sequence ID" value="NZ_CP032514.1"/>
</dbReference>
<dbReference type="InterPro" id="IPR001075">
    <property type="entry name" value="NIF_FeS_clus_asmbl_NifU_C"/>
</dbReference>
<proteinExistence type="predicted"/>
<evidence type="ECO:0000256" key="1">
    <source>
        <dbReference type="ARBA" id="ARBA00049958"/>
    </source>
</evidence>
<name>A0ABN5PM21_9ACTO</name>